<protein>
    <submittedName>
        <fullName evidence="6">Transcriptional regulator, AraC family</fullName>
    </submittedName>
</protein>
<reference evidence="7" key="1">
    <citation type="submission" date="2015-01" db="EMBL/GenBank/DDBJ databases">
        <authorList>
            <person name="MANFREDI Pablo"/>
        </authorList>
    </citation>
    <scope>NUCLEOTIDE SEQUENCE [LARGE SCALE GENOMIC DNA]</scope>
    <source>
        <strain evidence="7">Ccyn2B</strain>
    </source>
</reference>
<feature type="transmembrane region" description="Helical" evidence="4">
    <location>
        <begin position="178"/>
        <end position="201"/>
    </location>
</feature>
<keyword evidence="4" id="KW-1133">Transmembrane helix</keyword>
<feature type="transmembrane region" description="Helical" evidence="4">
    <location>
        <begin position="213"/>
        <end position="231"/>
    </location>
</feature>
<feature type="transmembrane region" description="Helical" evidence="4">
    <location>
        <begin position="33"/>
        <end position="51"/>
    </location>
</feature>
<feature type="transmembrane region" description="Helical" evidence="4">
    <location>
        <begin position="95"/>
        <end position="114"/>
    </location>
</feature>
<dbReference type="Proteomes" id="UP000038055">
    <property type="component" value="Unassembled WGS sequence"/>
</dbReference>
<evidence type="ECO:0000313" key="7">
    <source>
        <dbReference type="Proteomes" id="UP000038055"/>
    </source>
</evidence>
<dbReference type="PANTHER" id="PTHR43280">
    <property type="entry name" value="ARAC-FAMILY TRANSCRIPTIONAL REGULATOR"/>
    <property type="match status" value="1"/>
</dbReference>
<dbReference type="PANTHER" id="PTHR43280:SF29">
    <property type="entry name" value="ARAC-FAMILY TRANSCRIPTIONAL REGULATOR"/>
    <property type="match status" value="1"/>
</dbReference>
<dbReference type="InterPro" id="IPR018060">
    <property type="entry name" value="HTH_AraC"/>
</dbReference>
<dbReference type="PROSITE" id="PS01124">
    <property type="entry name" value="HTH_ARAC_FAMILY_2"/>
    <property type="match status" value="1"/>
</dbReference>
<dbReference type="EMBL" id="CDOD01000034">
    <property type="protein sequence ID" value="CEN37731.1"/>
    <property type="molecule type" value="Genomic_DNA"/>
</dbReference>
<gene>
    <name evidence="6" type="ORF">CCYN2B_40191</name>
</gene>
<evidence type="ECO:0000259" key="5">
    <source>
        <dbReference type="PROSITE" id="PS01124"/>
    </source>
</evidence>
<dbReference type="AlphaFoldDB" id="A0A0B7HDI4"/>
<dbReference type="GO" id="GO:0043565">
    <property type="term" value="F:sequence-specific DNA binding"/>
    <property type="evidence" value="ECO:0007669"/>
    <property type="project" value="InterPro"/>
</dbReference>
<evidence type="ECO:0000313" key="6">
    <source>
        <dbReference type="EMBL" id="CEN37731.1"/>
    </source>
</evidence>
<evidence type="ECO:0000256" key="3">
    <source>
        <dbReference type="ARBA" id="ARBA00023163"/>
    </source>
</evidence>
<keyword evidence="4" id="KW-0812">Transmembrane</keyword>
<dbReference type="eggNOG" id="COG2207">
    <property type="taxonomic scope" value="Bacteria"/>
</dbReference>
<name>A0A0B7HDI4_9FLAO</name>
<dbReference type="Pfam" id="PF12833">
    <property type="entry name" value="HTH_18"/>
    <property type="match status" value="1"/>
</dbReference>
<keyword evidence="4" id="KW-0472">Membrane</keyword>
<dbReference type="Gene3D" id="1.10.10.60">
    <property type="entry name" value="Homeodomain-like"/>
    <property type="match status" value="2"/>
</dbReference>
<keyword evidence="1" id="KW-0805">Transcription regulation</keyword>
<feature type="transmembrane region" description="Helical" evidence="4">
    <location>
        <begin position="63"/>
        <end position="83"/>
    </location>
</feature>
<proteinExistence type="predicted"/>
<accession>A0A0B7HDI4</accession>
<feature type="domain" description="HTH araC/xylS-type" evidence="5">
    <location>
        <begin position="271"/>
        <end position="375"/>
    </location>
</feature>
<evidence type="ECO:0000256" key="1">
    <source>
        <dbReference type="ARBA" id="ARBA00023015"/>
    </source>
</evidence>
<keyword evidence="7" id="KW-1185">Reference proteome</keyword>
<keyword evidence="2" id="KW-0238">DNA-binding</keyword>
<dbReference type="STRING" id="28189.CCYN74_40112"/>
<evidence type="ECO:0000256" key="2">
    <source>
        <dbReference type="ARBA" id="ARBA00023125"/>
    </source>
</evidence>
<dbReference type="SMART" id="SM00342">
    <property type="entry name" value="HTH_ARAC"/>
    <property type="match status" value="1"/>
</dbReference>
<dbReference type="SUPFAM" id="SSF46689">
    <property type="entry name" value="Homeodomain-like"/>
    <property type="match status" value="1"/>
</dbReference>
<feature type="transmembrane region" description="Helical" evidence="4">
    <location>
        <begin position="134"/>
        <end position="157"/>
    </location>
</feature>
<sequence length="378" mass="43966">MNTIFTIGIFLSSFLSILLFTKKGKTLSDSILGTWLIFISVHLLSYYLYYLGYWQKYPHLVGITHPFPLLYAPFLYLYVVFSLRADQRFHLRDYLHFIPFVVTYLCMFPFFFGYTAEQKQIIDNENFNSSYQYFFVATFLLYIILGIVYSVLAYKKITNYQNLISQNFAYKDTISLQWLRFIILGIGIIFLSVTIILLLQYVFNLNFGFNSDLIGFVLIVLLVTSMGFLGIRQQGIFGAKNIKPQDIIIESKPTEYRKSGLKQTEAQAIHQQLLTIMDNEKLYLEPKLTLGQLAEQVGVSTNNLSQVINQYEEKNFYDFVNSYRIKEFIQRTNDPKNKNLNILAIAFDSGFNSKSSFNQVFKKITGETPSEFIKSRNT</sequence>
<dbReference type="GO" id="GO:0003700">
    <property type="term" value="F:DNA-binding transcription factor activity"/>
    <property type="evidence" value="ECO:0007669"/>
    <property type="project" value="InterPro"/>
</dbReference>
<dbReference type="RefSeq" id="WP_041993336.1">
    <property type="nucleotide sequence ID" value="NZ_CDOD01000034.1"/>
</dbReference>
<organism evidence="6 7">
    <name type="scientific">Capnocytophaga cynodegmi</name>
    <dbReference type="NCBI Taxonomy" id="28189"/>
    <lineage>
        <taxon>Bacteria</taxon>
        <taxon>Pseudomonadati</taxon>
        <taxon>Bacteroidota</taxon>
        <taxon>Flavobacteriia</taxon>
        <taxon>Flavobacteriales</taxon>
        <taxon>Flavobacteriaceae</taxon>
        <taxon>Capnocytophaga</taxon>
    </lineage>
</organism>
<feature type="transmembrane region" description="Helical" evidence="4">
    <location>
        <begin position="6"/>
        <end position="21"/>
    </location>
</feature>
<dbReference type="InterPro" id="IPR009057">
    <property type="entry name" value="Homeodomain-like_sf"/>
</dbReference>
<keyword evidence="3" id="KW-0804">Transcription</keyword>
<evidence type="ECO:0000256" key="4">
    <source>
        <dbReference type="SAM" id="Phobius"/>
    </source>
</evidence>